<reference evidence="3 4" key="1">
    <citation type="submission" date="2019-08" db="EMBL/GenBank/DDBJ databases">
        <authorList>
            <person name="Peeters C."/>
        </authorList>
    </citation>
    <scope>NUCLEOTIDE SEQUENCE [LARGE SCALE GENOMIC DNA]</scope>
    <source>
        <strain evidence="3 4">LMG 31121</strain>
    </source>
</reference>
<dbReference type="RefSeq" id="WP_191631801.1">
    <property type="nucleotide sequence ID" value="NZ_CABPSR010000046.1"/>
</dbReference>
<keyword evidence="1" id="KW-0233">DNA recombination</keyword>
<organism evidence="3 4">
    <name type="scientific">Pandoraea sputorum</name>
    <dbReference type="NCBI Taxonomy" id="93222"/>
    <lineage>
        <taxon>Bacteria</taxon>
        <taxon>Pseudomonadati</taxon>
        <taxon>Pseudomonadota</taxon>
        <taxon>Betaproteobacteria</taxon>
        <taxon>Burkholderiales</taxon>
        <taxon>Burkholderiaceae</taxon>
        <taxon>Pandoraea</taxon>
    </lineage>
</organism>
<protein>
    <submittedName>
        <fullName evidence="3">Tyrosine recombinase XerC</fullName>
    </submittedName>
</protein>
<dbReference type="SUPFAM" id="SSF56349">
    <property type="entry name" value="DNA breaking-rejoining enzymes"/>
    <property type="match status" value="1"/>
</dbReference>
<dbReference type="PROSITE" id="PS51898">
    <property type="entry name" value="TYR_RECOMBINASE"/>
    <property type="match status" value="1"/>
</dbReference>
<name>A0A5E5BKM9_9BURK</name>
<sequence length="197" mass="21465">MIRTQFLVRYAYATGKRLSEIAAARVGDLRMKALTEGECMVLSVLGKGQTLREIELAPAARELIVGYLVSRRYSEDITQIPPEVPIVGRLVLDAQKPYGVATYEKGWDPVAQAVVITSPLDDDRVASILKDVFAEAADCIEPTSPADAARLHGQEDLTVLRDLMGHASIATTNQYLHTDADRRARGMAIAVTAEDLA</sequence>
<evidence type="ECO:0000256" key="1">
    <source>
        <dbReference type="ARBA" id="ARBA00023172"/>
    </source>
</evidence>
<dbReference type="Proteomes" id="UP000335538">
    <property type="component" value="Unassembled WGS sequence"/>
</dbReference>
<gene>
    <name evidence="3" type="primary">xerC_3</name>
    <name evidence="3" type="ORF">PSP31121_05551</name>
</gene>
<dbReference type="InterPro" id="IPR011010">
    <property type="entry name" value="DNA_brk_join_enz"/>
</dbReference>
<feature type="domain" description="Tyr recombinase" evidence="2">
    <location>
        <begin position="1"/>
        <end position="188"/>
    </location>
</feature>
<evidence type="ECO:0000313" key="4">
    <source>
        <dbReference type="Proteomes" id="UP000335538"/>
    </source>
</evidence>
<dbReference type="InterPro" id="IPR013762">
    <property type="entry name" value="Integrase-like_cat_sf"/>
</dbReference>
<accession>A0A5E5BKM9</accession>
<dbReference type="GO" id="GO:0015074">
    <property type="term" value="P:DNA integration"/>
    <property type="evidence" value="ECO:0007669"/>
    <property type="project" value="InterPro"/>
</dbReference>
<evidence type="ECO:0000259" key="2">
    <source>
        <dbReference type="PROSITE" id="PS51898"/>
    </source>
</evidence>
<dbReference type="AlphaFoldDB" id="A0A5E5BKM9"/>
<dbReference type="Gene3D" id="1.10.443.10">
    <property type="entry name" value="Intergrase catalytic core"/>
    <property type="match status" value="1"/>
</dbReference>
<proteinExistence type="predicted"/>
<dbReference type="GO" id="GO:0003677">
    <property type="term" value="F:DNA binding"/>
    <property type="evidence" value="ECO:0007669"/>
    <property type="project" value="InterPro"/>
</dbReference>
<dbReference type="InterPro" id="IPR002104">
    <property type="entry name" value="Integrase_catalytic"/>
</dbReference>
<dbReference type="GO" id="GO:0006310">
    <property type="term" value="P:DNA recombination"/>
    <property type="evidence" value="ECO:0007669"/>
    <property type="project" value="UniProtKB-KW"/>
</dbReference>
<dbReference type="EMBL" id="CABPSR010000046">
    <property type="protein sequence ID" value="VVE85918.1"/>
    <property type="molecule type" value="Genomic_DNA"/>
</dbReference>
<evidence type="ECO:0000313" key="3">
    <source>
        <dbReference type="EMBL" id="VVE85918.1"/>
    </source>
</evidence>